<dbReference type="PANTHER" id="PTHR46390">
    <property type="entry name" value="MANNOSE-1-PHOSPHATE GUANYLYLTRANSFERASE"/>
    <property type="match status" value="1"/>
</dbReference>
<dbReference type="RefSeq" id="WP_313831111.1">
    <property type="nucleotide sequence ID" value="NZ_JAQOUE010000001.1"/>
</dbReference>
<dbReference type="PANTHER" id="PTHR46390:SF1">
    <property type="entry name" value="MANNOSE-1-PHOSPHATE GUANYLYLTRANSFERASE"/>
    <property type="match status" value="1"/>
</dbReference>
<gene>
    <name evidence="2" type="ORF">PPG34_00220</name>
</gene>
<evidence type="ECO:0000313" key="2">
    <source>
        <dbReference type="EMBL" id="MDT7040753.1"/>
    </source>
</evidence>
<dbReference type="Proteomes" id="UP001250932">
    <property type="component" value="Unassembled WGS sequence"/>
</dbReference>
<dbReference type="InterPro" id="IPR051161">
    <property type="entry name" value="Mannose-6P_isomerase_type2"/>
</dbReference>
<keyword evidence="3" id="KW-1185">Reference proteome</keyword>
<feature type="domain" description="Nucleotidyl transferase" evidence="1">
    <location>
        <begin position="9"/>
        <end position="297"/>
    </location>
</feature>
<comment type="caution">
    <text evidence="2">The sequence shown here is derived from an EMBL/GenBank/DDBJ whole genome shotgun (WGS) entry which is preliminary data.</text>
</comment>
<evidence type="ECO:0000259" key="1">
    <source>
        <dbReference type="Pfam" id="PF00483"/>
    </source>
</evidence>
<organism evidence="2 3">
    <name type="scientific">Candidatus Nitronereus thalassa</name>
    <dbReference type="NCBI Taxonomy" id="3020898"/>
    <lineage>
        <taxon>Bacteria</taxon>
        <taxon>Pseudomonadati</taxon>
        <taxon>Nitrospirota</taxon>
        <taxon>Nitrospiria</taxon>
        <taxon>Nitrospirales</taxon>
        <taxon>Nitrospiraceae</taxon>
        <taxon>Candidatus Nitronereus</taxon>
    </lineage>
</organism>
<dbReference type="Gene3D" id="3.90.550.10">
    <property type="entry name" value="Spore Coat Polysaccharide Biosynthesis Protein SpsA, Chain A"/>
    <property type="match status" value="1"/>
</dbReference>
<evidence type="ECO:0000313" key="3">
    <source>
        <dbReference type="Proteomes" id="UP001250932"/>
    </source>
</evidence>
<protein>
    <submittedName>
        <fullName evidence="2">Sugar phosphate nucleotidyltransferase</fullName>
    </submittedName>
</protein>
<name>A0ABU3K2Y0_9BACT</name>
<dbReference type="InterPro" id="IPR005835">
    <property type="entry name" value="NTP_transferase_dom"/>
</dbReference>
<proteinExistence type="predicted"/>
<dbReference type="Pfam" id="PF00483">
    <property type="entry name" value="NTP_transferase"/>
    <property type="match status" value="1"/>
</dbReference>
<dbReference type="InterPro" id="IPR029044">
    <property type="entry name" value="Nucleotide-diphossugar_trans"/>
</dbReference>
<reference evidence="2 3" key="1">
    <citation type="journal article" date="2023" name="ISME J.">
        <title>Cultivation and genomic characterization of novel and ubiquitous marine nitrite-oxidizing bacteria from the Nitrospirales.</title>
        <authorList>
            <person name="Mueller A.J."/>
            <person name="Daebeler A."/>
            <person name="Herbold C.W."/>
            <person name="Kirkegaard R.H."/>
            <person name="Daims H."/>
        </authorList>
    </citation>
    <scope>NUCLEOTIDE SEQUENCE [LARGE SCALE GENOMIC DNA]</scope>
    <source>
        <strain evidence="2 3">EB</strain>
    </source>
</reference>
<sequence>MNTPNKPWSIVLAGGEGERVRPLVQSWLGRHRPKQYCTFVGTRSMFQHTLHRAAKLTTPDRMVTVVAHGHGNEPWTQFDGIQGGQILRQPLNQNTAAGIFLPLAYIRARDPKATVVLFPSDHFVYPEDRFLKVVQFAVQAAEHPPWRLVLLGVQPDHPELEYGWIQPGATLNHSPFGQVRAVQAFLEKPDFAQASQAMASGALWNTLILAAKLQKLWELGWYCFPEMMPLFERLCEAIGSPTEGEVLDRIYKVMPARNFSSGLLQQVPEHIAMIQMAGVLWSDWGKPERIVETLRKIGKEPAFPLGLLSGLPPVHARSLKVAPIGVSVKKHVSV</sequence>
<accession>A0ABU3K2Y0</accession>
<dbReference type="EMBL" id="JAQOUE010000001">
    <property type="protein sequence ID" value="MDT7040753.1"/>
    <property type="molecule type" value="Genomic_DNA"/>
</dbReference>
<dbReference type="SUPFAM" id="SSF53448">
    <property type="entry name" value="Nucleotide-diphospho-sugar transferases"/>
    <property type="match status" value="1"/>
</dbReference>